<evidence type="ECO:0000256" key="1">
    <source>
        <dbReference type="SAM" id="SignalP"/>
    </source>
</evidence>
<dbReference type="PROSITE" id="PS51257">
    <property type="entry name" value="PROKAR_LIPOPROTEIN"/>
    <property type="match status" value="1"/>
</dbReference>
<name>A0A952AKJ5_9BACT</name>
<feature type="signal peptide" evidence="1">
    <location>
        <begin position="1"/>
        <end position="20"/>
    </location>
</feature>
<accession>A0A952AKJ5</accession>
<reference evidence="2" key="1">
    <citation type="journal article" date="2022" name="ISME J.">
        <title>A general approach to explore prokaryotic protein glycosylation reveals the unique surface layer modulation of an anammox bacterium.</title>
        <authorList>
            <person name="Pabst M."/>
            <person name="Grouzdev D.S."/>
            <person name="Lawson C.E."/>
            <person name="Kleikamp H.B.C."/>
            <person name="de Ram C."/>
            <person name="Louwen R."/>
            <person name="Lin Y.M."/>
            <person name="Lucker S."/>
            <person name="van Loosdrecht M.C.M."/>
            <person name="Laureni M."/>
        </authorList>
    </citation>
    <scope>NUCLEOTIDE SEQUENCE</scope>
    <source>
        <strain evidence="2">BROCD043</strain>
    </source>
</reference>
<dbReference type="EMBL" id="JACFOF010000009">
    <property type="protein sequence ID" value="MBW7953900.1"/>
    <property type="molecule type" value="Genomic_DNA"/>
</dbReference>
<evidence type="ECO:0000313" key="2">
    <source>
        <dbReference type="EMBL" id="MBW7953900.1"/>
    </source>
</evidence>
<dbReference type="AlphaFoldDB" id="A0A952AKJ5"/>
<keyword evidence="1" id="KW-0732">Signal</keyword>
<gene>
    <name evidence="2" type="ORF">H3C67_03860</name>
</gene>
<proteinExistence type="predicted"/>
<protein>
    <submittedName>
        <fullName evidence="2">Uncharacterized protein</fullName>
    </submittedName>
</protein>
<organism evidence="2 3">
    <name type="scientific">Candidatus Dojkabacteria bacterium</name>
    <dbReference type="NCBI Taxonomy" id="2099670"/>
    <lineage>
        <taxon>Bacteria</taxon>
        <taxon>Candidatus Dojkabacteria</taxon>
    </lineage>
</organism>
<sequence>MKRILLLTLVMLFTVTACMPADDKSSGPSPDNGNFVEPTKPPFEVVAKYVAESEDMPFEVEFSYADGLFYYYGTVTTPTPCHDVVVDTTVQESMPEVVTMNISTKDSGEICTQVLAQKKFSGSIQVSSQAVINVLLEGEPVSKVN</sequence>
<dbReference type="Proteomes" id="UP000781173">
    <property type="component" value="Unassembled WGS sequence"/>
</dbReference>
<evidence type="ECO:0000313" key="3">
    <source>
        <dbReference type="Proteomes" id="UP000781173"/>
    </source>
</evidence>
<feature type="chain" id="PRO_5037912408" evidence="1">
    <location>
        <begin position="21"/>
        <end position="145"/>
    </location>
</feature>
<comment type="caution">
    <text evidence="2">The sequence shown here is derived from an EMBL/GenBank/DDBJ whole genome shotgun (WGS) entry which is preliminary data.</text>
</comment>